<keyword evidence="4 7" id="KW-1133">Transmembrane helix</keyword>
<keyword evidence="5 7" id="KW-0472">Membrane</keyword>
<evidence type="ECO:0000256" key="5">
    <source>
        <dbReference type="ARBA" id="ARBA00023136"/>
    </source>
</evidence>
<dbReference type="AlphaFoldDB" id="A0AAR5QE87"/>
<evidence type="ECO:0000259" key="8">
    <source>
        <dbReference type="Pfam" id="PF07810"/>
    </source>
</evidence>
<feature type="transmembrane region" description="Helical" evidence="7">
    <location>
        <begin position="330"/>
        <end position="351"/>
    </location>
</feature>
<dbReference type="GO" id="GO:0008381">
    <property type="term" value="F:mechanosensitive monoatomic ion channel activity"/>
    <property type="evidence" value="ECO:0007669"/>
    <property type="project" value="TreeGrafter"/>
</dbReference>
<evidence type="ECO:0000256" key="1">
    <source>
        <dbReference type="ARBA" id="ARBA00004141"/>
    </source>
</evidence>
<feature type="region of interest" description="Disordered" evidence="6">
    <location>
        <begin position="181"/>
        <end position="210"/>
    </location>
</feature>
<dbReference type="Proteomes" id="UP000019118">
    <property type="component" value="Unassembled WGS sequence"/>
</dbReference>
<protein>
    <recommendedName>
        <fullName evidence="8">TMC domain-containing protein</fullName>
    </recommendedName>
</protein>
<keyword evidence="3 7" id="KW-0812">Transmembrane</keyword>
<dbReference type="PANTHER" id="PTHR23302">
    <property type="entry name" value="TRANSMEMBRANE CHANNEL-RELATED"/>
    <property type="match status" value="1"/>
</dbReference>
<feature type="compositionally biased region" description="Polar residues" evidence="6">
    <location>
        <begin position="181"/>
        <end position="192"/>
    </location>
</feature>
<feature type="transmembrane region" description="Helical" evidence="7">
    <location>
        <begin position="404"/>
        <end position="425"/>
    </location>
</feature>
<reference evidence="10" key="1">
    <citation type="journal article" date="2013" name="Genome Biol.">
        <title>Draft genome of the mountain pine beetle, Dendroctonus ponderosae Hopkins, a major forest pest.</title>
        <authorList>
            <person name="Keeling C.I."/>
            <person name="Yuen M.M."/>
            <person name="Liao N.Y."/>
            <person name="Docking T.R."/>
            <person name="Chan S.K."/>
            <person name="Taylor G.A."/>
            <person name="Palmquist D.L."/>
            <person name="Jackman S.D."/>
            <person name="Nguyen A."/>
            <person name="Li M."/>
            <person name="Henderson H."/>
            <person name="Janes J.K."/>
            <person name="Zhao Y."/>
            <person name="Pandoh P."/>
            <person name="Moore R."/>
            <person name="Sperling F.A."/>
            <person name="Huber D.P."/>
            <person name="Birol I."/>
            <person name="Jones S.J."/>
            <person name="Bohlmann J."/>
        </authorList>
    </citation>
    <scope>NUCLEOTIDE SEQUENCE</scope>
</reference>
<feature type="transmembrane region" description="Helical" evidence="7">
    <location>
        <begin position="608"/>
        <end position="631"/>
    </location>
</feature>
<feature type="region of interest" description="Disordered" evidence="6">
    <location>
        <begin position="1"/>
        <end position="87"/>
    </location>
</feature>
<dbReference type="Pfam" id="PF07810">
    <property type="entry name" value="TMC"/>
    <property type="match status" value="1"/>
</dbReference>
<sequence>MPGHFQRPSLQANTYEEYTRPPKPAESGGLKAAFQTRSTQSQNSSSRITPKQRSSSPKPPEGGLKRAFQARSVQPEVAPKPPGGLKAAFHSRTALKPEQPTSNDAPRFDLATTSADQPAFGGLKGAFFNRQINNPMDQPSTSATNASEYQNDVEYQEIDDEEEFDAHHPSNYHSIHRLSDLNNRQGGNNLQKSFEARTGGTVRRNLGRNSQTDVLLEKHANVIVSKMEQDEALMEDSPDAEELRRTALRDMPQCLTIKRCVKDKLSKSVSRKSKRKALSCWKMMKYRASMSFTKLNMNIKDLAYSFELWYAPLKKIEGNFGTGVASFFKFLRWLFLVNFAIATICTSFIIIPKLTRRNETADSEDWKFADLITGEGHLSNTLMYYGFYTNETIGSNLSYSMPHAYFFTMLSIYFVSFAVIGISAAKSYRRSFIETEGGLKNVFANKIFCGWDYNIATKDAADLKIKAIYNELKELIGETKRHKKKSTFYDKFLVYAVQCCMNVVVLCLIMGTAAAVWYFLQNVTSDRGTRIIMAPIFVNGVMTLMPMFLSFIIRYEDYKNPKITLYLTLGRTFVLGAVTIAVIVTYWLQNDSKSPCWETSLAQEFYRMIVFDFFISVICSAVLDLLLFLFYKYVRKDVYLEFDIAWNTMQIIYNQTLFWVGLVFSPLLAVVVVVKLFLIWYIRYAIVMHLCKPSAKSWRAAQTSTWFLVMAFMSLMCIVGLVGYIVSYMPTSKECGPFRDYDHIYEIVTLGVLQLKANSTVWSVVLFITKPGVIAVALLFLCARVYYARAQANAQKEIVSQYRSMLRWSAKDKEYYYSLISQATKGQWQYQFHDKTINPELYAPDSQFYARDNGDQTGNYGQNSRLKKYA</sequence>
<feature type="domain" description="TMC" evidence="8">
    <location>
        <begin position="596"/>
        <end position="701"/>
    </location>
</feature>
<comment type="subcellular location">
    <subcellularLocation>
        <location evidence="1">Membrane</location>
        <topology evidence="1">Multi-pass membrane protein</topology>
    </subcellularLocation>
</comment>
<evidence type="ECO:0000256" key="7">
    <source>
        <dbReference type="SAM" id="Phobius"/>
    </source>
</evidence>
<feature type="transmembrane region" description="Helical" evidence="7">
    <location>
        <begin position="492"/>
        <end position="520"/>
    </location>
</feature>
<reference evidence="9" key="2">
    <citation type="submission" date="2024-08" db="UniProtKB">
        <authorList>
            <consortium name="EnsemblMetazoa"/>
        </authorList>
    </citation>
    <scope>IDENTIFICATION</scope>
</reference>
<feature type="transmembrane region" description="Helical" evidence="7">
    <location>
        <begin position="532"/>
        <end position="553"/>
    </location>
</feature>
<evidence type="ECO:0000313" key="9">
    <source>
        <dbReference type="EnsemblMetazoa" id="XP_019771492.1"/>
    </source>
</evidence>
<dbReference type="GeneID" id="109545318"/>
<comment type="similarity">
    <text evidence="2">Belongs to the TMC family.</text>
</comment>
<accession>A0AAR5QE87</accession>
<evidence type="ECO:0000313" key="10">
    <source>
        <dbReference type="Proteomes" id="UP000019118"/>
    </source>
</evidence>
<keyword evidence="10" id="KW-1185">Reference proteome</keyword>
<dbReference type="PANTHER" id="PTHR23302:SF43">
    <property type="entry name" value="TMC DOMAIN-CONTAINING PROTEIN"/>
    <property type="match status" value="1"/>
</dbReference>
<dbReference type="EnsemblMetazoa" id="XM_019915933.1">
    <property type="protein sequence ID" value="XP_019771492.1"/>
    <property type="gene ID" value="LOC109545318"/>
</dbReference>
<evidence type="ECO:0000256" key="2">
    <source>
        <dbReference type="ARBA" id="ARBA00006510"/>
    </source>
</evidence>
<feature type="transmembrane region" description="Helical" evidence="7">
    <location>
        <begin position="565"/>
        <end position="588"/>
    </location>
</feature>
<dbReference type="GO" id="GO:0005886">
    <property type="term" value="C:plasma membrane"/>
    <property type="evidence" value="ECO:0007669"/>
    <property type="project" value="InterPro"/>
</dbReference>
<evidence type="ECO:0000256" key="4">
    <source>
        <dbReference type="ARBA" id="ARBA00022989"/>
    </source>
</evidence>
<evidence type="ECO:0000256" key="3">
    <source>
        <dbReference type="ARBA" id="ARBA00022692"/>
    </source>
</evidence>
<name>A0AAR5QE87_DENPD</name>
<feature type="transmembrane region" description="Helical" evidence="7">
    <location>
        <begin position="703"/>
        <end position="726"/>
    </location>
</feature>
<dbReference type="InterPro" id="IPR038900">
    <property type="entry name" value="TMC"/>
</dbReference>
<feature type="compositionally biased region" description="Low complexity" evidence="6">
    <location>
        <begin position="35"/>
        <end position="47"/>
    </location>
</feature>
<proteinExistence type="inferred from homology"/>
<feature type="transmembrane region" description="Helical" evidence="7">
    <location>
        <begin position="659"/>
        <end position="682"/>
    </location>
</feature>
<dbReference type="KEGG" id="dpa:109545318"/>
<organism evidence="9 10">
    <name type="scientific">Dendroctonus ponderosae</name>
    <name type="common">Mountain pine beetle</name>
    <dbReference type="NCBI Taxonomy" id="77166"/>
    <lineage>
        <taxon>Eukaryota</taxon>
        <taxon>Metazoa</taxon>
        <taxon>Ecdysozoa</taxon>
        <taxon>Arthropoda</taxon>
        <taxon>Hexapoda</taxon>
        <taxon>Insecta</taxon>
        <taxon>Pterygota</taxon>
        <taxon>Neoptera</taxon>
        <taxon>Endopterygota</taxon>
        <taxon>Coleoptera</taxon>
        <taxon>Polyphaga</taxon>
        <taxon>Cucujiformia</taxon>
        <taxon>Curculionidae</taxon>
        <taxon>Scolytinae</taxon>
        <taxon>Dendroctonus</taxon>
    </lineage>
</organism>
<dbReference type="InterPro" id="IPR012496">
    <property type="entry name" value="TMC_dom"/>
</dbReference>
<evidence type="ECO:0000256" key="6">
    <source>
        <dbReference type="SAM" id="MobiDB-lite"/>
    </source>
</evidence>
<feature type="transmembrane region" description="Helical" evidence="7">
    <location>
        <begin position="761"/>
        <end position="787"/>
    </location>
</feature>